<reference evidence="1 2" key="1">
    <citation type="submission" date="2015-09" db="EMBL/GenBank/DDBJ databases">
        <authorList>
            <consortium name="Pathogen Informatics"/>
        </authorList>
    </citation>
    <scope>NUCLEOTIDE SEQUENCE [LARGE SCALE GENOMIC DNA]</scope>
    <source>
        <strain evidence="1 2">2789STDY5608850</strain>
    </source>
</reference>
<dbReference type="Proteomes" id="UP000095651">
    <property type="component" value="Unassembled WGS sequence"/>
</dbReference>
<dbReference type="AlphaFoldDB" id="A0A174MSL4"/>
<gene>
    <name evidence="1" type="ORF">ERS852407_05806</name>
</gene>
<sequence length="167" mass="18805">MGYSIRLEGDVRKLMKRLKHYSDLDKKHITAAMAEAVRTSTLERYKQEKDPEGKKWKSSIRAEAEGGKTLTDTARLRNSIRAKSDASGFTVGTNTIYASTHQLGEKGRKITIRAKSSKGLVFKIGDRWIRKRQVTVRVKIPARPFLGLSDDDLQEIKGTLEDALGEE</sequence>
<dbReference type="Pfam" id="PF05069">
    <property type="entry name" value="Phage_tail_S"/>
    <property type="match status" value="1"/>
</dbReference>
<dbReference type="InterPro" id="IPR006522">
    <property type="entry name" value="Phage_virion_morphogenesis"/>
</dbReference>
<name>A0A174MSL4_9FIRM</name>
<proteinExistence type="predicted"/>
<evidence type="ECO:0000313" key="1">
    <source>
        <dbReference type="EMBL" id="CUP39303.1"/>
    </source>
</evidence>
<evidence type="ECO:0000313" key="2">
    <source>
        <dbReference type="Proteomes" id="UP000095651"/>
    </source>
</evidence>
<dbReference type="EMBL" id="CYZE01000028">
    <property type="protein sequence ID" value="CUP39303.1"/>
    <property type="molecule type" value="Genomic_DNA"/>
</dbReference>
<protein>
    <submittedName>
        <fullName evidence="1">Mu-like prophage protein gpG</fullName>
    </submittedName>
</protein>
<organism evidence="1 2">
    <name type="scientific">Hungatella hathewayi</name>
    <dbReference type="NCBI Taxonomy" id="154046"/>
    <lineage>
        <taxon>Bacteria</taxon>
        <taxon>Bacillati</taxon>
        <taxon>Bacillota</taxon>
        <taxon>Clostridia</taxon>
        <taxon>Lachnospirales</taxon>
        <taxon>Lachnospiraceae</taxon>
        <taxon>Hungatella</taxon>
    </lineage>
</organism>
<dbReference type="NCBIfam" id="TIGR01635">
    <property type="entry name" value="tail_comp_S"/>
    <property type="match status" value="1"/>
</dbReference>
<accession>A0A174MSL4</accession>
<dbReference type="RefSeq" id="WP_055660493.1">
    <property type="nucleotide sequence ID" value="NZ_CABIXC010000028.1"/>
</dbReference>